<protein>
    <submittedName>
        <fullName evidence="2">Uncharacterized protein</fullName>
    </submittedName>
</protein>
<sequence length="146" mass="16412">MDTFKLHTQSPCIRSTFTRIRFYIGCFVILTGMIRATYGSDRYFLCGPDEDGCYDGIYQYCACIPYDDLTGDQPYCLDFNLLTCTPLSRVPDCPASLTFKNQGECLGTIFQSEPLPPCPLTTHSFCLEHHVSICDSNGQPDSCRKT</sequence>
<reference evidence="2 3" key="1">
    <citation type="submission" date="2015-11" db="EMBL/GenBank/DDBJ databases">
        <title>Genomic analysis of 38 Legionella species identifies large and diverse effector repertoires.</title>
        <authorList>
            <person name="Burstein D."/>
            <person name="Amaro F."/>
            <person name="Zusman T."/>
            <person name="Lifshitz Z."/>
            <person name="Cohen O."/>
            <person name="Gilbert J.A."/>
            <person name="Pupko T."/>
            <person name="Shuman H.A."/>
            <person name="Segal G."/>
        </authorList>
    </citation>
    <scope>NUCLEOTIDE SEQUENCE [LARGE SCALE GENOMIC DNA]</scope>
    <source>
        <strain evidence="2 3">Mt.St.Helens-9</strain>
    </source>
</reference>
<organism evidence="2 3">
    <name type="scientific">Legionella spiritensis</name>
    <dbReference type="NCBI Taxonomy" id="452"/>
    <lineage>
        <taxon>Bacteria</taxon>
        <taxon>Pseudomonadati</taxon>
        <taxon>Pseudomonadota</taxon>
        <taxon>Gammaproteobacteria</taxon>
        <taxon>Legionellales</taxon>
        <taxon>Legionellaceae</taxon>
        <taxon>Legionella</taxon>
    </lineage>
</organism>
<keyword evidence="1" id="KW-0812">Transmembrane</keyword>
<name>A0A0W0YXV3_LEGSP</name>
<dbReference type="EMBL" id="LNYX01000031">
    <property type="protein sequence ID" value="KTD61703.1"/>
    <property type="molecule type" value="Genomic_DNA"/>
</dbReference>
<keyword evidence="1" id="KW-1133">Transmembrane helix</keyword>
<dbReference type="PATRIC" id="fig|452.5.peg.2572"/>
<evidence type="ECO:0000313" key="2">
    <source>
        <dbReference type="EMBL" id="KTD61703.1"/>
    </source>
</evidence>
<accession>A0A0W0YXV3</accession>
<evidence type="ECO:0000256" key="1">
    <source>
        <dbReference type="SAM" id="Phobius"/>
    </source>
</evidence>
<keyword evidence="3" id="KW-1185">Reference proteome</keyword>
<comment type="caution">
    <text evidence="2">The sequence shown here is derived from an EMBL/GenBank/DDBJ whole genome shotgun (WGS) entry which is preliminary data.</text>
</comment>
<gene>
    <name evidence="2" type="ORF">Lspi_2333</name>
</gene>
<evidence type="ECO:0000313" key="3">
    <source>
        <dbReference type="Proteomes" id="UP000054877"/>
    </source>
</evidence>
<proteinExistence type="predicted"/>
<dbReference type="AlphaFoldDB" id="A0A0W0YXV3"/>
<dbReference type="Proteomes" id="UP000054877">
    <property type="component" value="Unassembled WGS sequence"/>
</dbReference>
<feature type="transmembrane region" description="Helical" evidence="1">
    <location>
        <begin position="20"/>
        <end position="38"/>
    </location>
</feature>
<keyword evidence="1" id="KW-0472">Membrane</keyword>
<dbReference type="RefSeq" id="WP_231950420.1">
    <property type="nucleotide sequence ID" value="NZ_CAAAII010000001.1"/>
</dbReference>